<feature type="compositionally biased region" description="Basic and acidic residues" evidence="1">
    <location>
        <begin position="90"/>
        <end position="101"/>
    </location>
</feature>
<evidence type="ECO:0000313" key="2">
    <source>
        <dbReference type="EMBL" id="MED6138686.1"/>
    </source>
</evidence>
<proteinExistence type="predicted"/>
<dbReference type="EMBL" id="JASCZI010061429">
    <property type="protein sequence ID" value="MED6138686.1"/>
    <property type="molecule type" value="Genomic_DNA"/>
</dbReference>
<dbReference type="Proteomes" id="UP001341840">
    <property type="component" value="Unassembled WGS sequence"/>
</dbReference>
<evidence type="ECO:0000313" key="3">
    <source>
        <dbReference type="Proteomes" id="UP001341840"/>
    </source>
</evidence>
<evidence type="ECO:0000256" key="1">
    <source>
        <dbReference type="SAM" id="MobiDB-lite"/>
    </source>
</evidence>
<protein>
    <submittedName>
        <fullName evidence="2">Uncharacterized protein</fullName>
    </submittedName>
</protein>
<reference evidence="2 3" key="1">
    <citation type="journal article" date="2023" name="Plants (Basel)">
        <title>Bridging the Gap: Combining Genomics and Transcriptomics Approaches to Understand Stylosanthes scabra, an Orphan Legume from the Brazilian Caatinga.</title>
        <authorList>
            <person name="Ferreira-Neto J.R.C."/>
            <person name="da Silva M.D."/>
            <person name="Binneck E."/>
            <person name="de Melo N.F."/>
            <person name="da Silva R.H."/>
            <person name="de Melo A.L.T.M."/>
            <person name="Pandolfi V."/>
            <person name="Bustamante F.O."/>
            <person name="Brasileiro-Vidal A.C."/>
            <person name="Benko-Iseppon A.M."/>
        </authorList>
    </citation>
    <scope>NUCLEOTIDE SEQUENCE [LARGE SCALE GENOMIC DNA]</scope>
    <source>
        <tissue evidence="2">Leaves</tissue>
    </source>
</reference>
<gene>
    <name evidence="2" type="ORF">PIB30_076772</name>
</gene>
<name>A0ABU6SRL5_9FABA</name>
<comment type="caution">
    <text evidence="2">The sequence shown here is derived from an EMBL/GenBank/DDBJ whole genome shotgun (WGS) entry which is preliminary data.</text>
</comment>
<accession>A0ABU6SRL5</accession>
<feature type="region of interest" description="Disordered" evidence="1">
    <location>
        <begin position="79"/>
        <end position="101"/>
    </location>
</feature>
<keyword evidence="3" id="KW-1185">Reference proteome</keyword>
<organism evidence="2 3">
    <name type="scientific">Stylosanthes scabra</name>
    <dbReference type="NCBI Taxonomy" id="79078"/>
    <lineage>
        <taxon>Eukaryota</taxon>
        <taxon>Viridiplantae</taxon>
        <taxon>Streptophyta</taxon>
        <taxon>Embryophyta</taxon>
        <taxon>Tracheophyta</taxon>
        <taxon>Spermatophyta</taxon>
        <taxon>Magnoliopsida</taxon>
        <taxon>eudicotyledons</taxon>
        <taxon>Gunneridae</taxon>
        <taxon>Pentapetalae</taxon>
        <taxon>rosids</taxon>
        <taxon>fabids</taxon>
        <taxon>Fabales</taxon>
        <taxon>Fabaceae</taxon>
        <taxon>Papilionoideae</taxon>
        <taxon>50 kb inversion clade</taxon>
        <taxon>dalbergioids sensu lato</taxon>
        <taxon>Dalbergieae</taxon>
        <taxon>Pterocarpus clade</taxon>
        <taxon>Stylosanthes</taxon>
    </lineage>
</organism>
<sequence>MTVDGCLYALLGKNRGLQIGQLHRWMKKQLKKSPVLQVFLIELPPALLTPRRRRHIPSPSGAKKKIRLVEETNFETPTRSEKVKVIANREATKRNVENTTP</sequence>